<dbReference type="EMBL" id="CYZL01000026">
    <property type="protein sequence ID" value="CUO82453.1"/>
    <property type="molecule type" value="Genomic_DNA"/>
</dbReference>
<gene>
    <name evidence="2" type="ORF">ERS852450_02496</name>
</gene>
<protein>
    <recommendedName>
        <fullName evidence="1">DUF4062 domain-containing protein</fullName>
    </recommendedName>
</protein>
<dbReference type="RefSeq" id="WP_055299447.1">
    <property type="nucleotide sequence ID" value="NZ_BLYK01000026.1"/>
</dbReference>
<evidence type="ECO:0000313" key="3">
    <source>
        <dbReference type="Proteomes" id="UP000095679"/>
    </source>
</evidence>
<dbReference type="InterPro" id="IPR025139">
    <property type="entry name" value="DUF4062"/>
</dbReference>
<dbReference type="AlphaFoldDB" id="A0A174I5Q2"/>
<evidence type="ECO:0000259" key="1">
    <source>
        <dbReference type="Pfam" id="PF13271"/>
    </source>
</evidence>
<reference evidence="2 3" key="1">
    <citation type="submission" date="2015-09" db="EMBL/GenBank/DDBJ databases">
        <authorList>
            <consortium name="Pathogen Informatics"/>
        </authorList>
    </citation>
    <scope>NUCLEOTIDE SEQUENCE [LARGE SCALE GENOMIC DNA]</scope>
    <source>
        <strain evidence="2 3">2789STDY5834835</strain>
    </source>
</reference>
<feature type="domain" description="DUF4062" evidence="1">
    <location>
        <begin position="5"/>
        <end position="86"/>
    </location>
</feature>
<dbReference type="Pfam" id="PF13271">
    <property type="entry name" value="DUF4062"/>
    <property type="match status" value="1"/>
</dbReference>
<dbReference type="Proteomes" id="UP000095679">
    <property type="component" value="Unassembled WGS sequence"/>
</dbReference>
<proteinExistence type="predicted"/>
<name>A0A174I5Q2_9FIRM</name>
<evidence type="ECO:0000313" key="2">
    <source>
        <dbReference type="EMBL" id="CUO82453.1"/>
    </source>
</evidence>
<sequence length="422" mass="48678">MKKLQIFVSSTYDDLQNEREKVVQGILDAEHIPAGMELFGGAGTVIDTIKKWIDASDIFMLLLGGKYGSIYEEEGISYTEWEYNYAKLIEKPICIIKLSKGMIYRKAAEQGENQVLETEHKELYESFLKNVGAEVYKEVSEISEIPGVVQSHITKVINHHKDRLVGWVRGDSIITSWDDVTDEKVYEQYKQITNSIVSRNYSNTDMLDFSNDVGQDMLSAIKARGILNLFHRVVRFNRCSDDLVKVCIYDQYNYRYLKSECPAFGKKFQATEQQAETYQVDKLLINNVDYTDSFEMNITPEHSRGQLEYYVQSKKSIPMGSEYPIEIHYKSSYISPILDFFQVYGLPFPCKNFYVELYLEDGLEKEYSIITSTNSSFSKEISDSFKANEMKNFGECRIQFPEWSLAGTGYVATIKRKTQANH</sequence>
<accession>A0A174I5Q2</accession>
<organism evidence="2 3">
    <name type="scientific">Anaerobutyricum hallii</name>
    <dbReference type="NCBI Taxonomy" id="39488"/>
    <lineage>
        <taxon>Bacteria</taxon>
        <taxon>Bacillati</taxon>
        <taxon>Bacillota</taxon>
        <taxon>Clostridia</taxon>
        <taxon>Lachnospirales</taxon>
        <taxon>Lachnospiraceae</taxon>
        <taxon>Anaerobutyricum</taxon>
    </lineage>
</organism>